<feature type="signal peptide" evidence="3">
    <location>
        <begin position="1"/>
        <end position="21"/>
    </location>
</feature>
<dbReference type="InterPro" id="IPR011330">
    <property type="entry name" value="Glyco_hydro/deAcase_b/a-brl"/>
</dbReference>
<comment type="caution">
    <text evidence="5">The sequence shown here is derived from an EMBL/GenBank/DDBJ whole genome shotgun (WGS) entry which is preliminary data.</text>
</comment>
<keyword evidence="6" id="KW-1185">Reference proteome</keyword>
<sequence>MKIPLSLILCLLLSSWQTAQAANCDKNSLGTARSITLKREAAWYGTKQHQALPLNKNEVVLTFDDGPSPENTPLVLKALAEACSKASFFMIGQQLQKHPALARQVKNAGHTTGLHSFSHQRLVTLSPADQLADLKKAQKIYRDTFNESAPTYRFPYLEETPVLLDALKANNMTVASIDATIDDWLPDDTTEILLKRLSQSLEKSGGGIILMHDANAITAKALPALLRLLKEKGYKVVHLQWEKAA</sequence>
<keyword evidence="1" id="KW-0479">Metal-binding</keyword>
<evidence type="ECO:0000256" key="2">
    <source>
        <dbReference type="ARBA" id="ARBA00022801"/>
    </source>
</evidence>
<reference evidence="5 6" key="1">
    <citation type="submission" date="2024-09" db="EMBL/GenBank/DDBJ databases">
        <authorList>
            <person name="Sun Q."/>
            <person name="Mori K."/>
        </authorList>
    </citation>
    <scope>NUCLEOTIDE SEQUENCE [LARGE SCALE GENOMIC DNA]</scope>
    <source>
        <strain evidence="5 6">CCM 8677</strain>
    </source>
</reference>
<feature type="chain" id="PRO_5046319535" evidence="3">
    <location>
        <begin position="22"/>
        <end position="245"/>
    </location>
</feature>
<dbReference type="EC" id="3.-.-.-" evidence="5"/>
<gene>
    <name evidence="5" type="ORF">ACFFJH_16575</name>
</gene>
<evidence type="ECO:0000313" key="6">
    <source>
        <dbReference type="Proteomes" id="UP001589844"/>
    </source>
</evidence>
<accession>A0ABV6IHX1</accession>
<dbReference type="PROSITE" id="PS51677">
    <property type="entry name" value="NODB"/>
    <property type="match status" value="1"/>
</dbReference>
<dbReference type="Pfam" id="PF01522">
    <property type="entry name" value="Polysacc_deac_1"/>
    <property type="match status" value="1"/>
</dbReference>
<dbReference type="InterPro" id="IPR050248">
    <property type="entry name" value="Polysacc_deacetylase_ArnD"/>
</dbReference>
<dbReference type="PANTHER" id="PTHR10587:SF133">
    <property type="entry name" value="CHITIN DEACETYLASE 1-RELATED"/>
    <property type="match status" value="1"/>
</dbReference>
<dbReference type="PANTHER" id="PTHR10587">
    <property type="entry name" value="GLYCOSYL TRANSFERASE-RELATED"/>
    <property type="match status" value="1"/>
</dbReference>
<dbReference type="EMBL" id="JBHLXJ010000018">
    <property type="protein sequence ID" value="MFC0351437.1"/>
    <property type="molecule type" value="Genomic_DNA"/>
</dbReference>
<keyword evidence="3" id="KW-0732">Signal</keyword>
<organism evidence="5 6">
    <name type="scientific">Undibacterium danionis</name>
    <dbReference type="NCBI Taxonomy" id="1812100"/>
    <lineage>
        <taxon>Bacteria</taxon>
        <taxon>Pseudomonadati</taxon>
        <taxon>Pseudomonadota</taxon>
        <taxon>Betaproteobacteria</taxon>
        <taxon>Burkholderiales</taxon>
        <taxon>Oxalobacteraceae</taxon>
        <taxon>Undibacterium</taxon>
    </lineage>
</organism>
<dbReference type="SUPFAM" id="SSF88713">
    <property type="entry name" value="Glycoside hydrolase/deacetylase"/>
    <property type="match status" value="1"/>
</dbReference>
<feature type="domain" description="NodB homology" evidence="4">
    <location>
        <begin position="57"/>
        <end position="237"/>
    </location>
</feature>
<dbReference type="InterPro" id="IPR002509">
    <property type="entry name" value="NODB_dom"/>
</dbReference>
<evidence type="ECO:0000256" key="3">
    <source>
        <dbReference type="SAM" id="SignalP"/>
    </source>
</evidence>
<evidence type="ECO:0000256" key="1">
    <source>
        <dbReference type="ARBA" id="ARBA00022723"/>
    </source>
</evidence>
<dbReference type="CDD" id="cd10917">
    <property type="entry name" value="CE4_NodB_like_6s_7s"/>
    <property type="match status" value="1"/>
</dbReference>
<evidence type="ECO:0000259" key="4">
    <source>
        <dbReference type="PROSITE" id="PS51677"/>
    </source>
</evidence>
<dbReference type="Gene3D" id="3.20.20.370">
    <property type="entry name" value="Glycoside hydrolase/deacetylase"/>
    <property type="match status" value="1"/>
</dbReference>
<dbReference type="GO" id="GO:0016787">
    <property type="term" value="F:hydrolase activity"/>
    <property type="evidence" value="ECO:0007669"/>
    <property type="project" value="UniProtKB-KW"/>
</dbReference>
<name>A0ABV6IHX1_9BURK</name>
<keyword evidence="2 5" id="KW-0378">Hydrolase</keyword>
<evidence type="ECO:0000313" key="5">
    <source>
        <dbReference type="EMBL" id="MFC0351437.1"/>
    </source>
</evidence>
<proteinExistence type="predicted"/>
<dbReference type="RefSeq" id="WP_390214054.1">
    <property type="nucleotide sequence ID" value="NZ_JBHLXJ010000018.1"/>
</dbReference>
<dbReference type="Proteomes" id="UP001589844">
    <property type="component" value="Unassembled WGS sequence"/>
</dbReference>
<protein>
    <submittedName>
        <fullName evidence="5">Polysaccharide deacetylase family protein</fullName>
        <ecNumber evidence="5">3.-.-.-</ecNumber>
    </submittedName>
</protein>